<sequence>MTRLPALRDAHVHSALADLAAVRRGGIAAVTDLGGVPADLARLGGPGLPVVRYAGAFLTAPGGYPSDRAWAPPGCWRFVRSPADAAEAAAEQRAAGATLLKVCLNADAGPVPDRATVAAVVAAGLPVVAHAQGPGMVELALDAGVPRLAHTPWTGPLDDGLLRACAARQVWISTLAIHGGGDRDAALRNLRLFLGHGGEVRYGTDLGNGPQPPGVNPHEVRALQSAGLSPDDVLAAMTAVDPDDLPAPDCVVPGGLDLGPARFADSLATARVAD</sequence>
<dbReference type="AlphaFoldDB" id="A0A8J4DLI6"/>
<accession>A0A8J4DLI6</accession>
<evidence type="ECO:0000313" key="2">
    <source>
        <dbReference type="Proteomes" id="UP000652013"/>
    </source>
</evidence>
<dbReference type="EMBL" id="BOOY01000033">
    <property type="protein sequence ID" value="GIJ05428.1"/>
    <property type="molecule type" value="Genomic_DNA"/>
</dbReference>
<organism evidence="1 2">
    <name type="scientific">Spirilliplanes yamanashiensis</name>
    <dbReference type="NCBI Taxonomy" id="42233"/>
    <lineage>
        <taxon>Bacteria</taxon>
        <taxon>Bacillati</taxon>
        <taxon>Actinomycetota</taxon>
        <taxon>Actinomycetes</taxon>
        <taxon>Micromonosporales</taxon>
        <taxon>Micromonosporaceae</taxon>
        <taxon>Spirilliplanes</taxon>
    </lineage>
</organism>
<dbReference type="Proteomes" id="UP000652013">
    <property type="component" value="Unassembled WGS sequence"/>
</dbReference>
<name>A0A8J4DLI6_9ACTN</name>
<dbReference type="InterPro" id="IPR051781">
    <property type="entry name" value="Metallo-dep_Hydrolase"/>
</dbReference>
<evidence type="ECO:0008006" key="3">
    <source>
        <dbReference type="Google" id="ProtNLM"/>
    </source>
</evidence>
<protein>
    <recommendedName>
        <fullName evidence="3">Amidohydrolase</fullName>
    </recommendedName>
</protein>
<gene>
    <name evidence="1" type="ORF">Sya03_47800</name>
</gene>
<evidence type="ECO:0000313" key="1">
    <source>
        <dbReference type="EMBL" id="GIJ05428.1"/>
    </source>
</evidence>
<proteinExistence type="predicted"/>
<dbReference type="InterPro" id="IPR032466">
    <property type="entry name" value="Metal_Hydrolase"/>
</dbReference>
<dbReference type="PANTHER" id="PTHR43135">
    <property type="entry name" value="ALPHA-D-RIBOSE 1-METHYLPHOSPHONATE 5-TRIPHOSPHATE DIPHOSPHATASE"/>
    <property type="match status" value="1"/>
</dbReference>
<keyword evidence="2" id="KW-1185">Reference proteome</keyword>
<dbReference type="Gene3D" id="3.20.20.140">
    <property type="entry name" value="Metal-dependent hydrolases"/>
    <property type="match status" value="1"/>
</dbReference>
<dbReference type="RefSeq" id="WP_203940641.1">
    <property type="nucleotide sequence ID" value="NZ_BAAAGJ010000005.1"/>
</dbReference>
<reference evidence="1" key="1">
    <citation type="submission" date="2021-01" db="EMBL/GenBank/DDBJ databases">
        <title>Whole genome shotgun sequence of Spirilliplanes yamanashiensis NBRC 15828.</title>
        <authorList>
            <person name="Komaki H."/>
            <person name="Tamura T."/>
        </authorList>
    </citation>
    <scope>NUCLEOTIDE SEQUENCE</scope>
    <source>
        <strain evidence="1">NBRC 15828</strain>
    </source>
</reference>
<dbReference type="SUPFAM" id="SSF51556">
    <property type="entry name" value="Metallo-dependent hydrolases"/>
    <property type="match status" value="1"/>
</dbReference>
<dbReference type="PANTHER" id="PTHR43135:SF3">
    <property type="entry name" value="ALPHA-D-RIBOSE 1-METHYLPHOSPHONATE 5-TRIPHOSPHATE DIPHOSPHATASE"/>
    <property type="match status" value="1"/>
</dbReference>
<comment type="caution">
    <text evidence="1">The sequence shown here is derived from an EMBL/GenBank/DDBJ whole genome shotgun (WGS) entry which is preliminary data.</text>
</comment>